<protein>
    <recommendedName>
        <fullName evidence="2">Reverse transcriptase domain-containing protein</fullName>
    </recommendedName>
</protein>
<dbReference type="Pfam" id="PF15060">
    <property type="entry name" value="PPDFL"/>
    <property type="match status" value="1"/>
</dbReference>
<dbReference type="InterPro" id="IPR043502">
    <property type="entry name" value="DNA/RNA_pol_sf"/>
</dbReference>
<dbReference type="Gene3D" id="3.60.10.10">
    <property type="entry name" value="Endonuclease/exonuclease/phosphatase"/>
    <property type="match status" value="1"/>
</dbReference>
<dbReference type="EMBL" id="JAUCMX010000007">
    <property type="protein sequence ID" value="KAK3539914.1"/>
    <property type="molecule type" value="Genomic_DNA"/>
</dbReference>
<dbReference type="CDD" id="cd01650">
    <property type="entry name" value="RT_nLTR_like"/>
    <property type="match status" value="1"/>
</dbReference>
<evidence type="ECO:0000313" key="3">
    <source>
        <dbReference type="EMBL" id="KAK3539914.1"/>
    </source>
</evidence>
<dbReference type="PROSITE" id="PS50878">
    <property type="entry name" value="RT_POL"/>
    <property type="match status" value="1"/>
</dbReference>
<dbReference type="Pfam" id="PF00078">
    <property type="entry name" value="RVT_1"/>
    <property type="match status" value="1"/>
</dbReference>
<dbReference type="GO" id="GO:0030154">
    <property type="term" value="P:cell differentiation"/>
    <property type="evidence" value="ECO:0007669"/>
    <property type="project" value="InterPro"/>
</dbReference>
<dbReference type="SUPFAM" id="SSF56219">
    <property type="entry name" value="DNase I-like"/>
    <property type="match status" value="1"/>
</dbReference>
<dbReference type="GO" id="GO:0003824">
    <property type="term" value="F:catalytic activity"/>
    <property type="evidence" value="ECO:0007669"/>
    <property type="project" value="InterPro"/>
</dbReference>
<feature type="non-terminal residue" evidence="3">
    <location>
        <position position="739"/>
    </location>
</feature>
<dbReference type="CDD" id="cd09076">
    <property type="entry name" value="L1-EN"/>
    <property type="match status" value="1"/>
</dbReference>
<comment type="caution">
    <text evidence="3">The sequence shown here is derived from an EMBL/GenBank/DDBJ whole genome shotgun (WGS) entry which is preliminary data.</text>
</comment>
<evidence type="ECO:0000259" key="2">
    <source>
        <dbReference type="PROSITE" id="PS50878"/>
    </source>
</evidence>
<dbReference type="InterPro" id="IPR000477">
    <property type="entry name" value="RT_dom"/>
</dbReference>
<dbReference type="Pfam" id="PF14529">
    <property type="entry name" value="Exo_endo_phos_2"/>
    <property type="match status" value="1"/>
</dbReference>
<dbReference type="PRINTS" id="PR02071">
    <property type="entry name" value="PPDPFACTOR"/>
</dbReference>
<dbReference type="InterPro" id="IPR005135">
    <property type="entry name" value="Endo/exonuclease/phosphatase"/>
</dbReference>
<dbReference type="InterPro" id="IPR036691">
    <property type="entry name" value="Endo/exonu/phosph_ase_sf"/>
</dbReference>
<dbReference type="SUPFAM" id="SSF56672">
    <property type="entry name" value="DNA/RNA polymerases"/>
    <property type="match status" value="1"/>
</dbReference>
<accession>A0AAE0R2B0</accession>
<organism evidence="3 4">
    <name type="scientific">Hemibagrus guttatus</name>
    <dbReference type="NCBI Taxonomy" id="175788"/>
    <lineage>
        <taxon>Eukaryota</taxon>
        <taxon>Metazoa</taxon>
        <taxon>Chordata</taxon>
        <taxon>Craniata</taxon>
        <taxon>Vertebrata</taxon>
        <taxon>Euteleostomi</taxon>
        <taxon>Actinopterygii</taxon>
        <taxon>Neopterygii</taxon>
        <taxon>Teleostei</taxon>
        <taxon>Ostariophysi</taxon>
        <taxon>Siluriformes</taxon>
        <taxon>Bagridae</taxon>
        <taxon>Hemibagrus</taxon>
    </lineage>
</organism>
<dbReference type="PANTHER" id="PTHR47027:SF30">
    <property type="entry name" value="THAP-TYPE DOMAIN-CONTAINING PROTEIN"/>
    <property type="match status" value="1"/>
</dbReference>
<dbReference type="InterPro" id="IPR026754">
    <property type="entry name" value="PPDPF"/>
</dbReference>
<feature type="domain" description="Reverse transcriptase" evidence="2">
    <location>
        <begin position="493"/>
        <end position="739"/>
    </location>
</feature>
<dbReference type="PANTHER" id="PTHR47027">
    <property type="entry name" value="REVERSE TRANSCRIPTASE DOMAIN-CONTAINING PROTEIN"/>
    <property type="match status" value="1"/>
</dbReference>
<sequence>MAAIPSGGSLVATHDYYRRRIGSTSSNSSCGSSDYTGEVIPHHPGLPRQDSGHWWASFFFGKQSTPVGQDTQHKTGTYTVTNDKVTCIAKEMRYRLEIVGLASTHSLSSGTQLLERVWTLFFSGVPHGERRWAGVGLLIAPQLSRHVLEFSPVNERVVSLRLRAGDRCLTVVSAYGPNGSVEYPTFLETLRGVLEGALTGDSIVLLGDFNAHVGNDSDTWRGVIGRNGPPDLNSSGVLLLDFCASHSLSITNTIFKHKGVHQYTWYQDTLGRRSMIDIVIVSSDLRPHVLDTRVKRGAELSADHHLVVSWIRLRRRMPDRLGRPKHIVRVCWERLADPSVRGVFNSHLRESFNQIPREVGDIESEWTMFSTSIVDAAIRSCGRKVSGAGRGGNPRTQWWTLEVRDAVKLKKETVRRLRRGKQLSANTVYGGGGELLVSTGDIVGRCKEYFEDLLNPTDTPSVEEPEAEDSEVDSFITQAEVTEVVQQLLGGKAPGVDEIRPEYLKSLDVVGLSWLTRLCNIAGITLLSLPGKVYSRVLERRVRLLVEPRIQEEQCGFRPSRGTLDQLYTLHRVLEGSWEFAQPVHMCFVDLEKAFDRVPRGILWEVLWEYGVRGPLLRAVRSLYNRSRSLVRIASCKSDLFPVHVGLRQGCPLSPVLFIVFMDRISRRSQGLEGVRFGDHRISSLIFVDDVVLLASSGLDLQHALGHFAAECEAAGMRVSTSKSEAMVLNRKKVACTLQ</sequence>
<reference evidence="3" key="1">
    <citation type="submission" date="2023-06" db="EMBL/GenBank/DDBJ databases">
        <title>Male Hemibagrus guttatus genome.</title>
        <authorList>
            <person name="Bian C."/>
        </authorList>
    </citation>
    <scope>NUCLEOTIDE SEQUENCE</scope>
    <source>
        <strain evidence="3">Male_cb2023</strain>
        <tissue evidence="3">Muscle</tissue>
    </source>
</reference>
<comment type="similarity">
    <text evidence="1">Belongs to the PPDPF family.</text>
</comment>
<dbReference type="AlphaFoldDB" id="A0AAE0R2B0"/>
<gene>
    <name evidence="3" type="ORF">QTP70_019561</name>
</gene>
<dbReference type="Proteomes" id="UP001274896">
    <property type="component" value="Unassembled WGS sequence"/>
</dbReference>
<name>A0AAE0R2B0_9TELE</name>
<evidence type="ECO:0000256" key="1">
    <source>
        <dbReference type="ARBA" id="ARBA00006609"/>
    </source>
</evidence>
<proteinExistence type="inferred from homology"/>
<evidence type="ECO:0000313" key="4">
    <source>
        <dbReference type="Proteomes" id="UP001274896"/>
    </source>
</evidence>
<keyword evidence="4" id="KW-1185">Reference proteome</keyword>